<dbReference type="GO" id="GO:0005829">
    <property type="term" value="C:cytosol"/>
    <property type="evidence" value="ECO:0007669"/>
    <property type="project" value="TreeGrafter"/>
</dbReference>
<dbReference type="CDD" id="cd08651">
    <property type="entry name" value="FMT_core_like_4"/>
    <property type="match status" value="1"/>
</dbReference>
<dbReference type="InterPro" id="IPR002376">
    <property type="entry name" value="Formyl_transf_N"/>
</dbReference>
<feature type="domain" description="Formyl transferase C-terminal" evidence="2">
    <location>
        <begin position="205"/>
        <end position="281"/>
    </location>
</feature>
<dbReference type="AlphaFoldDB" id="A0AAP3SJK2"/>
<evidence type="ECO:0000313" key="3">
    <source>
        <dbReference type="EMBL" id="MDC2238003.1"/>
    </source>
</evidence>
<dbReference type="GO" id="GO:0004479">
    <property type="term" value="F:methionyl-tRNA formyltransferase activity"/>
    <property type="evidence" value="ECO:0007669"/>
    <property type="project" value="TreeGrafter"/>
</dbReference>
<dbReference type="PANTHER" id="PTHR11138:SF5">
    <property type="entry name" value="METHIONYL-TRNA FORMYLTRANSFERASE, MITOCHONDRIAL"/>
    <property type="match status" value="1"/>
</dbReference>
<name>A0AAP3SJK2_BACT4</name>
<organism evidence="3 4">
    <name type="scientific">Bacteroides thetaiotaomicron</name>
    <dbReference type="NCBI Taxonomy" id="818"/>
    <lineage>
        <taxon>Bacteria</taxon>
        <taxon>Pseudomonadati</taxon>
        <taxon>Bacteroidota</taxon>
        <taxon>Bacteroidia</taxon>
        <taxon>Bacteroidales</taxon>
        <taxon>Bacteroidaceae</taxon>
        <taxon>Bacteroides</taxon>
    </lineage>
</organism>
<accession>A0AAP3SJK2</accession>
<dbReference type="InterPro" id="IPR036477">
    <property type="entry name" value="Formyl_transf_N_sf"/>
</dbReference>
<dbReference type="RefSeq" id="WP_195601110.1">
    <property type="nucleotide sequence ID" value="NZ_JADNKL010000033.1"/>
</dbReference>
<reference evidence="3" key="1">
    <citation type="submission" date="2022-10" db="EMBL/GenBank/DDBJ databases">
        <title>Human gut microbiome strain richness.</title>
        <authorList>
            <person name="Chen-Liaw A."/>
        </authorList>
    </citation>
    <scope>NUCLEOTIDE SEQUENCE</scope>
    <source>
        <strain evidence="3">1001283st1_A3_1001283B150304_161114</strain>
    </source>
</reference>
<evidence type="ECO:0000313" key="4">
    <source>
        <dbReference type="Proteomes" id="UP001217776"/>
    </source>
</evidence>
<dbReference type="Proteomes" id="UP001217776">
    <property type="component" value="Unassembled WGS sequence"/>
</dbReference>
<dbReference type="Gene3D" id="3.40.50.12230">
    <property type="match status" value="1"/>
</dbReference>
<dbReference type="InterPro" id="IPR005793">
    <property type="entry name" value="Formyl_trans_C"/>
</dbReference>
<protein>
    <submittedName>
        <fullName evidence="3">Formyltransferase family protein</fullName>
    </submittedName>
</protein>
<evidence type="ECO:0000259" key="2">
    <source>
        <dbReference type="Pfam" id="PF02911"/>
    </source>
</evidence>
<dbReference type="Pfam" id="PF00551">
    <property type="entry name" value="Formyl_trans_N"/>
    <property type="match status" value="1"/>
</dbReference>
<dbReference type="SUPFAM" id="SSF53328">
    <property type="entry name" value="Formyltransferase"/>
    <property type="match status" value="1"/>
</dbReference>
<sequence length="331" mass="37010">MRVGLIGSVGSSLLTLQKLVEHSFDVVGVWGYEPHSTLNVSGYCSMRRFAEDNRLSYYPFIKVNSNDIKKQIRCASVDVLFVVGLSQLVDEDIIGLPRLGCVGFHPTRLPKGRGRAPMAWLILDKGEGAATFFKIGKNADEGDIFVQEPFPIEEDDDVTSIGIKLNGAMVRALDRWLPSLSSVGLQGIPQDGNAATFYARRAPLDGCIDWSNKARDIDRLVKASTSPHPGAFSFYGNNKVLIWKSNYYDSGYAKGVIGRVVSFNNGNPVVQTTEGYVELVKYNMIDYLDRAVDEHLVVGSRLGYYDQYEIFRLRNEMEMIKQELMSLKNEK</sequence>
<dbReference type="PANTHER" id="PTHR11138">
    <property type="entry name" value="METHIONYL-TRNA FORMYLTRANSFERASE"/>
    <property type="match status" value="1"/>
</dbReference>
<comment type="caution">
    <text evidence="3">The sequence shown here is derived from an EMBL/GenBank/DDBJ whole genome shotgun (WGS) entry which is preliminary data.</text>
</comment>
<proteinExistence type="predicted"/>
<feature type="domain" description="Formyl transferase N-terminal" evidence="1">
    <location>
        <begin position="64"/>
        <end position="166"/>
    </location>
</feature>
<dbReference type="InterPro" id="IPR011034">
    <property type="entry name" value="Formyl_transferase-like_C_sf"/>
</dbReference>
<dbReference type="CDD" id="cd08702">
    <property type="entry name" value="Arna_FMT_C"/>
    <property type="match status" value="1"/>
</dbReference>
<dbReference type="SUPFAM" id="SSF50486">
    <property type="entry name" value="FMT C-terminal domain-like"/>
    <property type="match status" value="1"/>
</dbReference>
<dbReference type="Pfam" id="PF02911">
    <property type="entry name" value="Formyl_trans_C"/>
    <property type="match status" value="1"/>
</dbReference>
<dbReference type="EMBL" id="JAQNVG010000039">
    <property type="protein sequence ID" value="MDC2238003.1"/>
    <property type="molecule type" value="Genomic_DNA"/>
</dbReference>
<gene>
    <name evidence="3" type="ORF">PO127_19875</name>
</gene>
<evidence type="ECO:0000259" key="1">
    <source>
        <dbReference type="Pfam" id="PF00551"/>
    </source>
</evidence>